<dbReference type="InterPro" id="IPR036396">
    <property type="entry name" value="Cyt_P450_sf"/>
</dbReference>
<evidence type="ECO:0008006" key="13">
    <source>
        <dbReference type="Google" id="ProtNLM"/>
    </source>
</evidence>
<comment type="caution">
    <text evidence="11">The sequence shown here is derived from an EMBL/GenBank/DDBJ whole genome shotgun (WGS) entry which is preliminary data.</text>
</comment>
<name>A0A8H2WDT8_9AGAM</name>
<evidence type="ECO:0000313" key="12">
    <source>
        <dbReference type="Proteomes" id="UP000663840"/>
    </source>
</evidence>
<comment type="pathway">
    <text evidence="2">Secondary metabolite biosynthesis.</text>
</comment>
<dbReference type="PRINTS" id="PR00463">
    <property type="entry name" value="EP450I"/>
</dbReference>
<evidence type="ECO:0000256" key="10">
    <source>
        <dbReference type="RuleBase" id="RU000461"/>
    </source>
</evidence>
<dbReference type="GO" id="GO:0004497">
    <property type="term" value="F:monooxygenase activity"/>
    <property type="evidence" value="ECO:0007669"/>
    <property type="project" value="UniProtKB-KW"/>
</dbReference>
<evidence type="ECO:0000256" key="6">
    <source>
        <dbReference type="ARBA" id="ARBA00023002"/>
    </source>
</evidence>
<protein>
    <recommendedName>
        <fullName evidence="13">O-methylsterigmatocystin oxidoreductase</fullName>
    </recommendedName>
</protein>
<keyword evidence="5 9" id="KW-0479">Metal-binding</keyword>
<dbReference type="PANTHER" id="PTHR46300:SF7">
    <property type="entry name" value="P450, PUTATIVE (EUROFUNG)-RELATED"/>
    <property type="match status" value="1"/>
</dbReference>
<dbReference type="PANTHER" id="PTHR46300">
    <property type="entry name" value="P450, PUTATIVE (EUROFUNG)-RELATED-RELATED"/>
    <property type="match status" value="1"/>
</dbReference>
<evidence type="ECO:0000256" key="3">
    <source>
        <dbReference type="ARBA" id="ARBA00010617"/>
    </source>
</evidence>
<dbReference type="GO" id="GO:0020037">
    <property type="term" value="F:heme binding"/>
    <property type="evidence" value="ECO:0007669"/>
    <property type="project" value="InterPro"/>
</dbReference>
<dbReference type="GO" id="GO:0005506">
    <property type="term" value="F:iron ion binding"/>
    <property type="evidence" value="ECO:0007669"/>
    <property type="project" value="InterPro"/>
</dbReference>
<dbReference type="PRINTS" id="PR00385">
    <property type="entry name" value="P450"/>
</dbReference>
<dbReference type="CDD" id="cd11065">
    <property type="entry name" value="CYP64-like"/>
    <property type="match status" value="1"/>
</dbReference>
<feature type="binding site" description="axial binding residue" evidence="9">
    <location>
        <position position="433"/>
    </location>
    <ligand>
        <name>heme</name>
        <dbReference type="ChEBI" id="CHEBI:30413"/>
    </ligand>
    <ligandPart>
        <name>Fe</name>
        <dbReference type="ChEBI" id="CHEBI:18248"/>
    </ligandPart>
</feature>
<accession>A0A8H2WDT8</accession>
<keyword evidence="6 10" id="KW-0560">Oxidoreductase</keyword>
<dbReference type="InterPro" id="IPR017972">
    <property type="entry name" value="Cyt_P450_CS"/>
</dbReference>
<evidence type="ECO:0000256" key="2">
    <source>
        <dbReference type="ARBA" id="ARBA00005179"/>
    </source>
</evidence>
<evidence type="ECO:0000256" key="9">
    <source>
        <dbReference type="PIRSR" id="PIRSR602401-1"/>
    </source>
</evidence>
<dbReference type="InterPro" id="IPR001128">
    <property type="entry name" value="Cyt_P450"/>
</dbReference>
<comment type="cofactor">
    <cofactor evidence="1 9">
        <name>heme</name>
        <dbReference type="ChEBI" id="CHEBI:30413"/>
    </cofactor>
</comment>
<proteinExistence type="inferred from homology"/>
<evidence type="ECO:0000256" key="5">
    <source>
        <dbReference type="ARBA" id="ARBA00022723"/>
    </source>
</evidence>
<dbReference type="InterPro" id="IPR050364">
    <property type="entry name" value="Cytochrome_P450_fung"/>
</dbReference>
<evidence type="ECO:0000313" key="11">
    <source>
        <dbReference type="EMBL" id="CAE6370701.1"/>
    </source>
</evidence>
<organism evidence="11 12">
    <name type="scientific">Rhizoctonia solani</name>
    <dbReference type="NCBI Taxonomy" id="456999"/>
    <lineage>
        <taxon>Eukaryota</taxon>
        <taxon>Fungi</taxon>
        <taxon>Dikarya</taxon>
        <taxon>Basidiomycota</taxon>
        <taxon>Agaricomycotina</taxon>
        <taxon>Agaricomycetes</taxon>
        <taxon>Cantharellales</taxon>
        <taxon>Ceratobasidiaceae</taxon>
        <taxon>Rhizoctonia</taxon>
    </lineage>
</organism>
<keyword evidence="7 9" id="KW-0408">Iron</keyword>
<evidence type="ECO:0000256" key="1">
    <source>
        <dbReference type="ARBA" id="ARBA00001971"/>
    </source>
</evidence>
<dbReference type="EMBL" id="CAJMWR010000348">
    <property type="protein sequence ID" value="CAE6370701.1"/>
    <property type="molecule type" value="Genomic_DNA"/>
</dbReference>
<dbReference type="AlphaFoldDB" id="A0A8H2WDT8"/>
<evidence type="ECO:0000256" key="8">
    <source>
        <dbReference type="ARBA" id="ARBA00023033"/>
    </source>
</evidence>
<dbReference type="GO" id="GO:0016705">
    <property type="term" value="F:oxidoreductase activity, acting on paired donors, with incorporation or reduction of molecular oxygen"/>
    <property type="evidence" value="ECO:0007669"/>
    <property type="project" value="InterPro"/>
</dbReference>
<dbReference type="Pfam" id="PF00067">
    <property type="entry name" value="p450"/>
    <property type="match status" value="1"/>
</dbReference>
<keyword evidence="4 9" id="KW-0349">Heme</keyword>
<sequence>MLLITQDYIIAGATSLALVILYFRHSKTRHSNSSLPLPPGPPRWPLIGSLLSLPPSSEPNWVWFSRWGKNMASDVIYFQVLGANTVVLNSREAASALLDHRSNIYSDRPHMVMANELVGWDRMLGMANYSGGAKVMRRYLQGSVNNRTMSDWHPQQEQEALRFLRKLLHSPEKLMSHIRHAAGATVARLTYGYTPKEEGDEYISIAERAMDNFALATTPGLFIVDIFPLLKYIPWAPFKRTASEWRSELSELIDTPMTFSRGLAEPSFASKWLGELRYESQKAHIPVAAASLYAGGADTTVSAISTFFVAMLHYSEVQKLAQKEIDAVIGKDRLPTLADRDLLPYVEALYKEVLRWQPLGPIGIPHRLGSDIDDEYKGMRIPANAMVIANIWNMVRDPAVYHDPETFNPSRYLGPESESNPEDVVFGFGRRRCPGINVARSSVWFSIALTLAAYDVTPSIGDDGNPILPALEYSNATIRHPKPFQCTITPRSEKLKTIIETMSL</sequence>
<comment type="similarity">
    <text evidence="3 10">Belongs to the cytochrome P450 family.</text>
</comment>
<dbReference type="InterPro" id="IPR002401">
    <property type="entry name" value="Cyt_P450_E_grp-I"/>
</dbReference>
<keyword evidence="8 10" id="KW-0503">Monooxygenase</keyword>
<dbReference type="Proteomes" id="UP000663840">
    <property type="component" value="Unassembled WGS sequence"/>
</dbReference>
<gene>
    <name evidence="11" type="ORF">RDB_LOCUS18900</name>
</gene>
<dbReference type="SUPFAM" id="SSF48264">
    <property type="entry name" value="Cytochrome P450"/>
    <property type="match status" value="1"/>
</dbReference>
<dbReference type="Gene3D" id="1.10.630.10">
    <property type="entry name" value="Cytochrome P450"/>
    <property type="match status" value="1"/>
</dbReference>
<evidence type="ECO:0000256" key="7">
    <source>
        <dbReference type="ARBA" id="ARBA00023004"/>
    </source>
</evidence>
<evidence type="ECO:0000256" key="4">
    <source>
        <dbReference type="ARBA" id="ARBA00022617"/>
    </source>
</evidence>
<dbReference type="PROSITE" id="PS00086">
    <property type="entry name" value="CYTOCHROME_P450"/>
    <property type="match status" value="1"/>
</dbReference>
<reference evidence="11" key="1">
    <citation type="submission" date="2021-01" db="EMBL/GenBank/DDBJ databases">
        <authorList>
            <person name="Kaushik A."/>
        </authorList>
    </citation>
    <scope>NUCLEOTIDE SEQUENCE</scope>
    <source>
        <strain evidence="11">AG1-1A</strain>
    </source>
</reference>